<dbReference type="InParanoid" id="A0A3P7E0V4"/>
<gene>
    <name evidence="1" type="ORF">WBA_LOCUS9270</name>
</gene>
<keyword evidence="2" id="KW-1185">Reference proteome</keyword>
<dbReference type="OrthoDB" id="413402at2759"/>
<dbReference type="EMBL" id="UYWW01008852">
    <property type="protein sequence ID" value="VDM16121.1"/>
    <property type="molecule type" value="Genomic_DNA"/>
</dbReference>
<dbReference type="AlphaFoldDB" id="A0A3P7E0V4"/>
<evidence type="ECO:0000313" key="1">
    <source>
        <dbReference type="EMBL" id="VDM16121.1"/>
    </source>
</evidence>
<proteinExistence type="predicted"/>
<dbReference type="Proteomes" id="UP000270924">
    <property type="component" value="Unassembled WGS sequence"/>
</dbReference>
<sequence length="83" mass="9596">MSYGTDDKRCDTNHIIIIQNNHICYVSRTRVSAVEIWRNDSSDGEVQIAHGINSWPALLEQLNGYKYFDIVINNNIGNEINWK</sequence>
<accession>A0A3P7E0V4</accession>
<reference evidence="1 2" key="1">
    <citation type="submission" date="2018-11" db="EMBL/GenBank/DDBJ databases">
        <authorList>
            <consortium name="Pathogen Informatics"/>
        </authorList>
    </citation>
    <scope>NUCLEOTIDE SEQUENCE [LARGE SCALE GENOMIC DNA]</scope>
</reference>
<protein>
    <submittedName>
        <fullName evidence="1">Uncharacterized protein</fullName>
    </submittedName>
</protein>
<name>A0A3P7E0V4_WUCBA</name>
<organism evidence="1 2">
    <name type="scientific">Wuchereria bancrofti</name>
    <dbReference type="NCBI Taxonomy" id="6293"/>
    <lineage>
        <taxon>Eukaryota</taxon>
        <taxon>Metazoa</taxon>
        <taxon>Ecdysozoa</taxon>
        <taxon>Nematoda</taxon>
        <taxon>Chromadorea</taxon>
        <taxon>Rhabditida</taxon>
        <taxon>Spirurina</taxon>
        <taxon>Spiruromorpha</taxon>
        <taxon>Filarioidea</taxon>
        <taxon>Onchocercidae</taxon>
        <taxon>Wuchereria</taxon>
    </lineage>
</organism>
<evidence type="ECO:0000313" key="2">
    <source>
        <dbReference type="Proteomes" id="UP000270924"/>
    </source>
</evidence>